<dbReference type="SUPFAM" id="SSF56281">
    <property type="entry name" value="Metallo-hydrolase/oxidoreductase"/>
    <property type="match status" value="1"/>
</dbReference>
<dbReference type="PANTHER" id="PTHR46233">
    <property type="entry name" value="HYDROXYACYLGLUTATHIONE HYDROLASE GLOC"/>
    <property type="match status" value="1"/>
</dbReference>
<dbReference type="EMBL" id="JACEIP010000017">
    <property type="protein sequence ID" value="MBA4543504.1"/>
    <property type="molecule type" value="Genomic_DNA"/>
</dbReference>
<dbReference type="Gene3D" id="3.60.15.10">
    <property type="entry name" value="Ribonuclease Z/Hydroxyacylglutathione hydrolase-like"/>
    <property type="match status" value="1"/>
</dbReference>
<dbReference type="InterPro" id="IPR036866">
    <property type="entry name" value="RibonucZ/Hydroxyglut_hydro"/>
</dbReference>
<evidence type="ECO:0000256" key="3">
    <source>
        <dbReference type="ARBA" id="ARBA00022801"/>
    </source>
</evidence>
<dbReference type="InterPro" id="IPR051453">
    <property type="entry name" value="MBL_Glyoxalase_II"/>
</dbReference>
<dbReference type="CDD" id="cd16275">
    <property type="entry name" value="BaeB-like_MBL-fold"/>
    <property type="match status" value="1"/>
</dbReference>
<sequence>MIYELYPLRMSYSFFINNSYLIVEPESRQAIVIDPAWELNKITEQLERTKADLRAILLTHSHHDHVNLVPPLLERAQPDVFMSRAEIEVSGFRCPQLHALEDGDRLSLRQMELHCLLTPGHTAGSMCFWLEDSLFTGDTLFAEGCGACHLPGGSAEDLYVSIQKLKAAISDHVRIYPGHSFGQPPGQTMKHLREHNIYLQLNRKHVISFRMRKNQKGLFDFR</sequence>
<dbReference type="InterPro" id="IPR001279">
    <property type="entry name" value="Metallo-B-lactamas"/>
</dbReference>
<name>A0A7W1XBF4_9BACL</name>
<dbReference type="Proteomes" id="UP000530514">
    <property type="component" value="Unassembled WGS sequence"/>
</dbReference>
<keyword evidence="3 6" id="KW-0378">Hydrolase</keyword>
<dbReference type="Pfam" id="PF00753">
    <property type="entry name" value="Lactamase_B"/>
    <property type="match status" value="1"/>
</dbReference>
<evidence type="ECO:0000313" key="7">
    <source>
        <dbReference type="Proteomes" id="UP000530514"/>
    </source>
</evidence>
<comment type="cofactor">
    <cofactor evidence="1">
        <name>Zn(2+)</name>
        <dbReference type="ChEBI" id="CHEBI:29105"/>
    </cofactor>
</comment>
<dbReference type="AlphaFoldDB" id="A0A7W1XBF4"/>
<evidence type="ECO:0000256" key="1">
    <source>
        <dbReference type="ARBA" id="ARBA00001947"/>
    </source>
</evidence>
<accession>A0A7W1XBF4</accession>
<proteinExistence type="predicted"/>
<gene>
    <name evidence="6" type="ORF">H1164_11420</name>
</gene>
<evidence type="ECO:0000256" key="2">
    <source>
        <dbReference type="ARBA" id="ARBA00022723"/>
    </source>
</evidence>
<dbReference type="GO" id="GO:0046872">
    <property type="term" value="F:metal ion binding"/>
    <property type="evidence" value="ECO:0007669"/>
    <property type="project" value="UniProtKB-KW"/>
</dbReference>
<dbReference type="GO" id="GO:0016787">
    <property type="term" value="F:hydrolase activity"/>
    <property type="evidence" value="ECO:0007669"/>
    <property type="project" value="UniProtKB-KW"/>
</dbReference>
<keyword evidence="2" id="KW-0479">Metal-binding</keyword>
<protein>
    <submittedName>
        <fullName evidence="6">MBL fold metallo-hydrolase</fullName>
    </submittedName>
</protein>
<organism evidence="6 7">
    <name type="scientific">Thermoactinomyces daqus</name>
    <dbReference type="NCBI Taxonomy" id="1329516"/>
    <lineage>
        <taxon>Bacteria</taxon>
        <taxon>Bacillati</taxon>
        <taxon>Bacillota</taxon>
        <taxon>Bacilli</taxon>
        <taxon>Bacillales</taxon>
        <taxon>Thermoactinomycetaceae</taxon>
        <taxon>Thermoactinomyces</taxon>
    </lineage>
</organism>
<dbReference type="SMART" id="SM00849">
    <property type="entry name" value="Lactamase_B"/>
    <property type="match status" value="1"/>
</dbReference>
<reference evidence="6 7" key="1">
    <citation type="submission" date="2020-07" db="EMBL/GenBank/DDBJ databases">
        <authorList>
            <person name="Feng H."/>
        </authorList>
    </citation>
    <scope>NUCLEOTIDE SEQUENCE [LARGE SCALE GENOMIC DNA]</scope>
    <source>
        <strain evidence="7">s-11</strain>
    </source>
</reference>
<keyword evidence="7" id="KW-1185">Reference proteome</keyword>
<dbReference type="OrthoDB" id="9802248at2"/>
<dbReference type="PANTHER" id="PTHR46233:SF3">
    <property type="entry name" value="HYDROXYACYLGLUTATHIONE HYDROLASE GLOC"/>
    <property type="match status" value="1"/>
</dbReference>
<keyword evidence="4" id="KW-0862">Zinc</keyword>
<feature type="domain" description="Metallo-beta-lactamase" evidence="5">
    <location>
        <begin position="16"/>
        <end position="179"/>
    </location>
</feature>
<evidence type="ECO:0000259" key="5">
    <source>
        <dbReference type="SMART" id="SM00849"/>
    </source>
</evidence>
<evidence type="ECO:0000256" key="4">
    <source>
        <dbReference type="ARBA" id="ARBA00022833"/>
    </source>
</evidence>
<comment type="caution">
    <text evidence="6">The sequence shown here is derived from an EMBL/GenBank/DDBJ whole genome shotgun (WGS) entry which is preliminary data.</text>
</comment>
<evidence type="ECO:0000313" key="6">
    <source>
        <dbReference type="EMBL" id="MBA4543504.1"/>
    </source>
</evidence>